<dbReference type="InterPro" id="IPR054215">
    <property type="entry name" value="DUF6923"/>
</dbReference>
<feature type="domain" description="DUF7507" evidence="5">
    <location>
        <begin position="401"/>
        <end position="502"/>
    </location>
</feature>
<evidence type="ECO:0000256" key="1">
    <source>
        <dbReference type="SAM" id="MobiDB-lite"/>
    </source>
</evidence>
<feature type="region of interest" description="Disordered" evidence="1">
    <location>
        <begin position="954"/>
        <end position="996"/>
    </location>
</feature>
<feature type="domain" description="DUF7507" evidence="5">
    <location>
        <begin position="862"/>
        <end position="966"/>
    </location>
</feature>
<feature type="region of interest" description="Disordered" evidence="1">
    <location>
        <begin position="835"/>
        <end position="857"/>
    </location>
</feature>
<feature type="domain" description="DUF6923" evidence="4">
    <location>
        <begin position="49"/>
        <end position="276"/>
    </location>
</feature>
<dbReference type="InterPro" id="IPR047589">
    <property type="entry name" value="DUF11_rpt"/>
</dbReference>
<evidence type="ECO:0000313" key="7">
    <source>
        <dbReference type="Proteomes" id="UP000282515"/>
    </source>
</evidence>
<feature type="domain" description="DUF7507" evidence="5">
    <location>
        <begin position="631"/>
        <end position="734"/>
    </location>
</feature>
<evidence type="ECO:0000256" key="2">
    <source>
        <dbReference type="SAM" id="SignalP"/>
    </source>
</evidence>
<dbReference type="NCBIfam" id="TIGR01167">
    <property type="entry name" value="LPXTG_anchor"/>
    <property type="match status" value="1"/>
</dbReference>
<accession>A0A3L8PLF7</accession>
<dbReference type="SUPFAM" id="SSF63825">
    <property type="entry name" value="YWTD domain"/>
    <property type="match status" value="1"/>
</dbReference>
<dbReference type="RefSeq" id="WP_121793840.1">
    <property type="nucleotide sequence ID" value="NZ_RDBF01000004.1"/>
</dbReference>
<dbReference type="Pfam" id="PF21959">
    <property type="entry name" value="DUF6923"/>
    <property type="match status" value="1"/>
</dbReference>
<dbReference type="InterPro" id="IPR013783">
    <property type="entry name" value="Ig-like_fold"/>
</dbReference>
<dbReference type="InterPro" id="IPR001434">
    <property type="entry name" value="OmcB-like_DUF11"/>
</dbReference>
<feature type="chain" id="PRO_5018134061" evidence="2">
    <location>
        <begin position="36"/>
        <end position="1032"/>
    </location>
</feature>
<evidence type="ECO:0000259" key="3">
    <source>
        <dbReference type="Pfam" id="PF01345"/>
    </source>
</evidence>
<dbReference type="Pfam" id="PF01345">
    <property type="entry name" value="DUF11"/>
    <property type="match status" value="1"/>
</dbReference>
<feature type="region of interest" description="Disordered" evidence="1">
    <location>
        <begin position="719"/>
        <end position="739"/>
    </location>
</feature>
<feature type="region of interest" description="Disordered" evidence="1">
    <location>
        <begin position="488"/>
        <end position="514"/>
    </location>
</feature>
<feature type="domain" description="DUF7507" evidence="5">
    <location>
        <begin position="746"/>
        <end position="849"/>
    </location>
</feature>
<evidence type="ECO:0000259" key="5">
    <source>
        <dbReference type="Pfam" id="PF24346"/>
    </source>
</evidence>
<dbReference type="NCBIfam" id="TIGR01451">
    <property type="entry name" value="B_ant_repeat"/>
    <property type="match status" value="5"/>
</dbReference>
<dbReference type="InterPro" id="IPR055354">
    <property type="entry name" value="DUF7507"/>
</dbReference>
<name>A0A3L8PLF7_9ACTN</name>
<feature type="compositionally biased region" description="Low complexity" evidence="1">
    <location>
        <begin position="845"/>
        <end position="857"/>
    </location>
</feature>
<feature type="signal peptide" evidence="2">
    <location>
        <begin position="1"/>
        <end position="35"/>
    </location>
</feature>
<keyword evidence="2" id="KW-0732">Signal</keyword>
<feature type="compositionally biased region" description="Low complexity" evidence="1">
    <location>
        <begin position="501"/>
        <end position="514"/>
    </location>
</feature>
<sequence length="1032" mass="103349">MKDPRRRGVALAGVLSVLAGVLAATPMLTASPAHAAPGDPFDPADPYVFVAQNQPTQLFKALTDASGNTSFEPEGGPSDLSYNAIGYNPADHYLYGIVNVASASIPLNSLVRIGQGGVVTRVGTQTFTPSVIGTFGPADGHLYTVGYVDGVQSLEVIDVSNGTLVRHIPLVGGNTTGYDIAYKDGFFWSLGGGLIARIDPASGATTQFAAPFPTDTNDQAGAAWTYGNDNLGFSFNNSGTVYQVAVTNPAAPAPTFTLVSTNPGPSSAANDGAASPGQPTDLAIVKEGPEAVIPGGTVTYTLTVTNNGPGNSSGFVVDDVVPAPLTNVATVDAGCTVTGNAVQCVGGRLVAGDSVSYTITASVPDDVDGTVENTATVTANEEDPTPDNNTSTNSSDPAGLSVLKEAGTPTDVNANGITDAGDTIQYTFEVTNTGDVVMTDLTVNDPLVGAVTCPQASLAPGASQTCAADAVYTITAQDVANGSVDNTATVTGTTPDGDQLTSAPSTTTTPTEAPAAGITVVKSADLDAGYQPGQEVTYRFVVTNTGNVPLADVAVNEVAFSGTGDLSAITCPTTTLAAGAQVVCEATYTLTTDDVDAGEVTNTATATGTPGDGTPVTSAPSEYTIPLPADPGISVVKSADPGTIAAAGQTVTYSFLVTNTGNVTMTDVAVNETDFSGSGELSAVDCPTATLYAGQVVTCTATYTVTQADVDAGGSLTNTATVTGTPPDGTPLTSTPSTSTVEVTQSPALSVLKTADVDAGEVGQTITYSFLVTNTGNVTISDPTVNDTEFSGTGDLSAISCPDEDTLAPGEEITCTATYTLTQADIDSGEVTNTATVSGTSPTGDPVTSTPSTETVTTDPMPALSVVKTADVEEITKVGQVVTYAFEVRNIGNVTITDATVNEVEFSGAGDLSAVTCPDDAEALAPGDSVTCSATYTVVAADLASGELSNTATATGGLPGGGTLTSEPSTVSVDSNPPAATPGEDQEKGGWLPSTGAELTGTAVGLGLVLMALGGAALTLRGRRREGDDVLS</sequence>
<dbReference type="Gene3D" id="2.60.40.10">
    <property type="entry name" value="Immunoglobulins"/>
    <property type="match status" value="4"/>
</dbReference>
<keyword evidence="7" id="KW-1185">Reference proteome</keyword>
<feature type="domain" description="DUF11" evidence="3">
    <location>
        <begin position="281"/>
        <end position="393"/>
    </location>
</feature>
<feature type="compositionally biased region" description="Polar residues" evidence="1">
    <location>
        <begin position="966"/>
        <end position="975"/>
    </location>
</feature>
<protein>
    <submittedName>
        <fullName evidence="6">DUF11 domain-containing protein</fullName>
    </submittedName>
</protein>
<dbReference type="EMBL" id="RDBF01000004">
    <property type="protein sequence ID" value="RLV56181.1"/>
    <property type="molecule type" value="Genomic_DNA"/>
</dbReference>
<feature type="region of interest" description="Disordered" evidence="1">
    <location>
        <begin position="379"/>
        <end position="402"/>
    </location>
</feature>
<gene>
    <name evidence="6" type="ORF">D9V41_07000</name>
</gene>
<feature type="domain" description="DUF7507" evidence="5">
    <location>
        <begin position="516"/>
        <end position="618"/>
    </location>
</feature>
<dbReference type="Pfam" id="PF24346">
    <property type="entry name" value="DUF7507"/>
    <property type="match status" value="5"/>
</dbReference>
<evidence type="ECO:0000259" key="4">
    <source>
        <dbReference type="Pfam" id="PF21959"/>
    </source>
</evidence>
<proteinExistence type="predicted"/>
<comment type="caution">
    <text evidence="6">The sequence shown here is derived from an EMBL/GenBank/DDBJ whole genome shotgun (WGS) entry which is preliminary data.</text>
</comment>
<dbReference type="InterPro" id="IPR051172">
    <property type="entry name" value="Chlamydia_OmcB"/>
</dbReference>
<reference evidence="6 7" key="1">
    <citation type="submission" date="2018-10" db="EMBL/GenBank/DDBJ databases">
        <title>Aeromicrobium sp. 9W16Y-2 whole genome shotgun sequence.</title>
        <authorList>
            <person name="Li F."/>
        </authorList>
    </citation>
    <scope>NUCLEOTIDE SEQUENCE [LARGE SCALE GENOMIC DNA]</scope>
    <source>
        <strain evidence="6 7">9W16Y-2</strain>
    </source>
</reference>
<evidence type="ECO:0000313" key="6">
    <source>
        <dbReference type="EMBL" id="RLV56181.1"/>
    </source>
</evidence>
<dbReference type="Proteomes" id="UP000282515">
    <property type="component" value="Unassembled WGS sequence"/>
</dbReference>
<dbReference type="GO" id="GO:0005975">
    <property type="term" value="P:carbohydrate metabolic process"/>
    <property type="evidence" value="ECO:0007669"/>
    <property type="project" value="UniProtKB-ARBA"/>
</dbReference>
<dbReference type="PANTHER" id="PTHR34819:SF3">
    <property type="entry name" value="CELL SURFACE PROTEIN"/>
    <property type="match status" value="1"/>
</dbReference>
<organism evidence="6 7">
    <name type="scientific">Aeromicrobium phragmitis</name>
    <dbReference type="NCBI Taxonomy" id="2478914"/>
    <lineage>
        <taxon>Bacteria</taxon>
        <taxon>Bacillati</taxon>
        <taxon>Actinomycetota</taxon>
        <taxon>Actinomycetes</taxon>
        <taxon>Propionibacteriales</taxon>
        <taxon>Nocardioidaceae</taxon>
        <taxon>Aeromicrobium</taxon>
    </lineage>
</organism>
<dbReference type="OrthoDB" id="3584537at2"/>
<dbReference type="AlphaFoldDB" id="A0A3L8PLF7"/>
<feature type="compositionally biased region" description="Polar residues" evidence="1">
    <location>
        <begin position="488"/>
        <end position="500"/>
    </location>
</feature>
<feature type="compositionally biased region" description="Polar residues" evidence="1">
    <location>
        <begin position="386"/>
        <end position="396"/>
    </location>
</feature>
<dbReference type="PANTHER" id="PTHR34819">
    <property type="entry name" value="LARGE CYSTEINE-RICH PERIPLASMIC PROTEIN OMCB"/>
    <property type="match status" value="1"/>
</dbReference>